<reference evidence="1" key="1">
    <citation type="submission" date="2014-11" db="EMBL/GenBank/DDBJ databases">
        <authorList>
            <person name="Amaro Gonzalez C."/>
        </authorList>
    </citation>
    <scope>NUCLEOTIDE SEQUENCE</scope>
</reference>
<name>A0A0E9XD84_ANGAN</name>
<evidence type="ECO:0000313" key="1">
    <source>
        <dbReference type="EMBL" id="JAI00615.1"/>
    </source>
</evidence>
<sequence>MTLLESYLNIQSKSDSHRHTGCFGDNLRKKTFY</sequence>
<protein>
    <submittedName>
        <fullName evidence="1">Uncharacterized protein</fullName>
    </submittedName>
</protein>
<organism evidence="1">
    <name type="scientific">Anguilla anguilla</name>
    <name type="common">European freshwater eel</name>
    <name type="synonym">Muraena anguilla</name>
    <dbReference type="NCBI Taxonomy" id="7936"/>
    <lineage>
        <taxon>Eukaryota</taxon>
        <taxon>Metazoa</taxon>
        <taxon>Chordata</taxon>
        <taxon>Craniata</taxon>
        <taxon>Vertebrata</taxon>
        <taxon>Euteleostomi</taxon>
        <taxon>Actinopterygii</taxon>
        <taxon>Neopterygii</taxon>
        <taxon>Teleostei</taxon>
        <taxon>Anguilliformes</taxon>
        <taxon>Anguillidae</taxon>
        <taxon>Anguilla</taxon>
    </lineage>
</organism>
<reference evidence="1" key="2">
    <citation type="journal article" date="2015" name="Fish Shellfish Immunol.">
        <title>Early steps in the European eel (Anguilla anguilla)-Vibrio vulnificus interaction in the gills: Role of the RtxA13 toxin.</title>
        <authorList>
            <person name="Callol A."/>
            <person name="Pajuelo D."/>
            <person name="Ebbesson L."/>
            <person name="Teles M."/>
            <person name="MacKenzie S."/>
            <person name="Amaro C."/>
        </authorList>
    </citation>
    <scope>NUCLEOTIDE SEQUENCE</scope>
</reference>
<accession>A0A0E9XD84</accession>
<dbReference type="AlphaFoldDB" id="A0A0E9XD84"/>
<proteinExistence type="predicted"/>
<dbReference type="EMBL" id="GBXM01007963">
    <property type="protein sequence ID" value="JAI00615.1"/>
    <property type="molecule type" value="Transcribed_RNA"/>
</dbReference>